<keyword evidence="4 9" id="KW-0949">S-adenosyl-L-methionine</keyword>
<dbReference type="NCBIfam" id="TIGR00510">
    <property type="entry name" value="lipA"/>
    <property type="match status" value="1"/>
</dbReference>
<dbReference type="InterPro" id="IPR007197">
    <property type="entry name" value="rSAM"/>
</dbReference>
<dbReference type="PANTHER" id="PTHR10949:SF0">
    <property type="entry name" value="LIPOYL SYNTHASE, MITOCHONDRIAL"/>
    <property type="match status" value="1"/>
</dbReference>
<feature type="binding site" evidence="9">
    <location>
        <position position="282"/>
    </location>
    <ligand>
        <name>[4Fe-4S] cluster</name>
        <dbReference type="ChEBI" id="CHEBI:49883"/>
        <label>1</label>
    </ligand>
</feature>
<dbReference type="InterPro" id="IPR006638">
    <property type="entry name" value="Elp3/MiaA/NifB-like_rSAM"/>
</dbReference>
<keyword evidence="7 9" id="KW-0411">Iron-sulfur</keyword>
<dbReference type="NCBIfam" id="NF009544">
    <property type="entry name" value="PRK12928.1"/>
    <property type="match status" value="1"/>
</dbReference>
<keyword evidence="6 9" id="KW-0408">Iron</keyword>
<dbReference type="InterPro" id="IPR031691">
    <property type="entry name" value="LIAS_N"/>
</dbReference>
<name>A0A975BN58_9BACT</name>
<reference evidence="11" key="1">
    <citation type="journal article" date="2021" name="Microb. Physiol.">
        <title>Proteogenomic Insights into the Physiology of Marine, Sulfate-Reducing, Filamentous Desulfonema limicola and Desulfonema magnum.</title>
        <authorList>
            <person name="Schnaars V."/>
            <person name="Wohlbrand L."/>
            <person name="Scheve S."/>
            <person name="Hinrichs C."/>
            <person name="Reinhardt R."/>
            <person name="Rabus R."/>
        </authorList>
    </citation>
    <scope>NUCLEOTIDE SEQUENCE</scope>
    <source>
        <strain evidence="11">4be13</strain>
    </source>
</reference>
<dbReference type="PIRSF" id="PIRSF005963">
    <property type="entry name" value="Lipoyl_synth"/>
    <property type="match status" value="1"/>
</dbReference>
<dbReference type="GO" id="GO:0009249">
    <property type="term" value="P:protein lipoylation"/>
    <property type="evidence" value="ECO:0007669"/>
    <property type="project" value="UniProtKB-UniRule"/>
</dbReference>
<evidence type="ECO:0000256" key="4">
    <source>
        <dbReference type="ARBA" id="ARBA00022691"/>
    </source>
</evidence>
<dbReference type="SMART" id="SM00729">
    <property type="entry name" value="Elp3"/>
    <property type="match status" value="1"/>
</dbReference>
<dbReference type="AlphaFoldDB" id="A0A975BN58"/>
<feature type="binding site" evidence="9">
    <location>
        <position position="76"/>
    </location>
    <ligand>
        <name>[4Fe-4S] cluster</name>
        <dbReference type="ChEBI" id="CHEBI:49883"/>
        <label>2</label>
        <note>4Fe-4S-S-AdoMet</note>
    </ligand>
</feature>
<evidence type="ECO:0000256" key="3">
    <source>
        <dbReference type="ARBA" id="ARBA00022679"/>
    </source>
</evidence>
<feature type="binding site" evidence="9">
    <location>
        <position position="43"/>
    </location>
    <ligand>
        <name>[4Fe-4S] cluster</name>
        <dbReference type="ChEBI" id="CHEBI:49883"/>
        <label>1</label>
    </ligand>
</feature>
<evidence type="ECO:0000256" key="9">
    <source>
        <dbReference type="HAMAP-Rule" id="MF_00206"/>
    </source>
</evidence>
<dbReference type="GO" id="GO:0051539">
    <property type="term" value="F:4 iron, 4 sulfur cluster binding"/>
    <property type="evidence" value="ECO:0007669"/>
    <property type="project" value="UniProtKB-UniRule"/>
</dbReference>
<dbReference type="PANTHER" id="PTHR10949">
    <property type="entry name" value="LIPOYL SYNTHASE"/>
    <property type="match status" value="1"/>
</dbReference>
<accession>A0A975BN58</accession>
<evidence type="ECO:0000256" key="8">
    <source>
        <dbReference type="ARBA" id="ARBA00047326"/>
    </source>
</evidence>
<feature type="domain" description="Radical SAM core" evidence="10">
    <location>
        <begin position="55"/>
        <end position="271"/>
    </location>
</feature>
<dbReference type="Proteomes" id="UP000663722">
    <property type="component" value="Chromosome"/>
</dbReference>
<dbReference type="FunFam" id="3.20.20.70:FF:000040">
    <property type="entry name" value="Lipoyl synthase"/>
    <property type="match status" value="1"/>
</dbReference>
<keyword evidence="5 9" id="KW-0479">Metal-binding</keyword>
<evidence type="ECO:0000256" key="6">
    <source>
        <dbReference type="ARBA" id="ARBA00023004"/>
    </source>
</evidence>
<dbReference type="CDD" id="cd01335">
    <property type="entry name" value="Radical_SAM"/>
    <property type="match status" value="1"/>
</dbReference>
<evidence type="ECO:0000256" key="1">
    <source>
        <dbReference type="ARBA" id="ARBA00022485"/>
    </source>
</evidence>
<dbReference type="GO" id="GO:0016992">
    <property type="term" value="F:lipoate synthase activity"/>
    <property type="evidence" value="ECO:0007669"/>
    <property type="project" value="UniProtKB-UniRule"/>
</dbReference>
<feature type="binding site" evidence="9">
    <location>
        <position position="48"/>
    </location>
    <ligand>
        <name>[4Fe-4S] cluster</name>
        <dbReference type="ChEBI" id="CHEBI:49883"/>
        <label>1</label>
    </ligand>
</feature>
<evidence type="ECO:0000313" key="11">
    <source>
        <dbReference type="EMBL" id="QTA88774.1"/>
    </source>
</evidence>
<dbReference type="EMBL" id="CP061800">
    <property type="protein sequence ID" value="QTA88774.1"/>
    <property type="molecule type" value="Genomic_DNA"/>
</dbReference>
<dbReference type="SFLD" id="SFLDS00029">
    <property type="entry name" value="Radical_SAM"/>
    <property type="match status" value="1"/>
</dbReference>
<dbReference type="NCBIfam" id="NF004019">
    <property type="entry name" value="PRK05481.1"/>
    <property type="match status" value="1"/>
</dbReference>
<dbReference type="GO" id="GO:0046872">
    <property type="term" value="F:metal ion binding"/>
    <property type="evidence" value="ECO:0007669"/>
    <property type="project" value="UniProtKB-KW"/>
</dbReference>
<evidence type="ECO:0000256" key="2">
    <source>
        <dbReference type="ARBA" id="ARBA00022490"/>
    </source>
</evidence>
<keyword evidence="2 9" id="KW-0963">Cytoplasm</keyword>
<feature type="binding site" evidence="9">
    <location>
        <position position="54"/>
    </location>
    <ligand>
        <name>[4Fe-4S] cluster</name>
        <dbReference type="ChEBI" id="CHEBI:49883"/>
        <label>1</label>
    </ligand>
</feature>
<dbReference type="RefSeq" id="WP_246556331.1">
    <property type="nucleotide sequence ID" value="NZ_CP061800.1"/>
</dbReference>
<dbReference type="InterPro" id="IPR003698">
    <property type="entry name" value="Lipoyl_synth"/>
</dbReference>
<dbReference type="InterPro" id="IPR058240">
    <property type="entry name" value="rSAM_sf"/>
</dbReference>
<comment type="cofactor">
    <cofactor evidence="9">
        <name>[4Fe-4S] cluster</name>
        <dbReference type="ChEBI" id="CHEBI:49883"/>
    </cofactor>
    <text evidence="9">Binds 2 [4Fe-4S] clusters per subunit. One cluster is coordinated with 3 cysteines and an exchangeable S-adenosyl-L-methionine.</text>
</comment>
<dbReference type="Pfam" id="PF16881">
    <property type="entry name" value="LIAS_N"/>
    <property type="match status" value="1"/>
</dbReference>
<evidence type="ECO:0000256" key="7">
    <source>
        <dbReference type="ARBA" id="ARBA00023014"/>
    </source>
</evidence>
<proteinExistence type="inferred from homology"/>
<dbReference type="KEGG" id="dmm:dnm_048210"/>
<feature type="binding site" evidence="9">
    <location>
        <position position="69"/>
    </location>
    <ligand>
        <name>[4Fe-4S] cluster</name>
        <dbReference type="ChEBI" id="CHEBI:49883"/>
        <label>2</label>
        <note>4Fe-4S-S-AdoMet</note>
    </ligand>
</feature>
<comment type="function">
    <text evidence="9">Catalyzes the radical-mediated insertion of two sulfur atoms into the C-6 and C-8 positions of the octanoyl moiety bound to the lipoyl domains of lipoate-dependent enzymes, thereby converting the octanoylated domains into lipoylated derivatives.</text>
</comment>
<dbReference type="SUPFAM" id="SSF102114">
    <property type="entry name" value="Radical SAM enzymes"/>
    <property type="match status" value="1"/>
</dbReference>
<evidence type="ECO:0000313" key="12">
    <source>
        <dbReference type="Proteomes" id="UP000663722"/>
    </source>
</evidence>
<comment type="similarity">
    <text evidence="9">Belongs to the radical SAM superfamily. Lipoyl synthase family.</text>
</comment>
<dbReference type="EC" id="2.8.1.8" evidence="9"/>
<dbReference type="Pfam" id="PF04055">
    <property type="entry name" value="Radical_SAM"/>
    <property type="match status" value="1"/>
</dbReference>
<keyword evidence="3 9" id="KW-0808">Transferase</keyword>
<gene>
    <name evidence="11" type="primary">lipA3</name>
    <name evidence="9" type="synonym">lipA</name>
    <name evidence="11" type="ORF">dnm_048210</name>
</gene>
<comment type="pathway">
    <text evidence="9">Protein modification; protein lipoylation via endogenous pathway; protein N(6)-(lipoyl)lysine from octanoyl-[acyl-carrier-protein]: step 2/2.</text>
</comment>
<organism evidence="11 12">
    <name type="scientific">Desulfonema magnum</name>
    <dbReference type="NCBI Taxonomy" id="45655"/>
    <lineage>
        <taxon>Bacteria</taxon>
        <taxon>Pseudomonadati</taxon>
        <taxon>Thermodesulfobacteriota</taxon>
        <taxon>Desulfobacteria</taxon>
        <taxon>Desulfobacterales</taxon>
        <taxon>Desulfococcaceae</taxon>
        <taxon>Desulfonema</taxon>
    </lineage>
</organism>
<protein>
    <recommendedName>
        <fullName evidence="9">Lipoyl synthase</fullName>
        <ecNumber evidence="9">2.8.1.8</ecNumber>
    </recommendedName>
    <alternativeName>
        <fullName evidence="9">Lip-syn</fullName>
        <shortName evidence="9">LS</shortName>
    </alternativeName>
    <alternativeName>
        <fullName evidence="9">Lipoate synthase</fullName>
    </alternativeName>
    <alternativeName>
        <fullName evidence="9">Lipoic acid synthase</fullName>
    </alternativeName>
    <alternativeName>
        <fullName evidence="9">Sulfur insertion protein LipA</fullName>
    </alternativeName>
</protein>
<keyword evidence="1 9" id="KW-0004">4Fe-4S</keyword>
<sequence>MMQDQKTKARIQKPRWLRRRLPTGYEYENIRKLLNKGKLRTVCQEANCPNIWECFSQGTATFLIMGSRCTRNCRFCAVAHGPSDPPDPDEPMRVARAAQDMGLGYVVVTSVTRDDLSDGGAVFFAETIKEIHKRIPDALAEVLIPDFQGNADALRTVLAARPDVLNHNLETVPRLYSLVRPEAVYDRSLELLKRSRIYDPGIPTKSGLMLGLGETPREIRNTLKDLLDTGCRILTLGQYLQPSEDHLPVECFIPPKVFDNWRETALKMGFSKVASGPFVRSSYHAKDLYQAVEF</sequence>
<dbReference type="PROSITE" id="PS51918">
    <property type="entry name" value="RADICAL_SAM"/>
    <property type="match status" value="1"/>
</dbReference>
<evidence type="ECO:0000256" key="5">
    <source>
        <dbReference type="ARBA" id="ARBA00022723"/>
    </source>
</evidence>
<dbReference type="InterPro" id="IPR013785">
    <property type="entry name" value="Aldolase_TIM"/>
</dbReference>
<dbReference type="SFLD" id="SFLDF00271">
    <property type="entry name" value="lipoyl_synthase"/>
    <property type="match status" value="1"/>
</dbReference>
<dbReference type="SFLD" id="SFLDG01058">
    <property type="entry name" value="lipoyl_synthase_like"/>
    <property type="match status" value="1"/>
</dbReference>
<feature type="binding site" evidence="9">
    <location>
        <position position="73"/>
    </location>
    <ligand>
        <name>[4Fe-4S] cluster</name>
        <dbReference type="ChEBI" id="CHEBI:49883"/>
        <label>2</label>
        <note>4Fe-4S-S-AdoMet</note>
    </ligand>
</feature>
<dbReference type="HAMAP" id="MF_00206">
    <property type="entry name" value="Lipoyl_synth"/>
    <property type="match status" value="1"/>
</dbReference>
<dbReference type="Gene3D" id="3.20.20.70">
    <property type="entry name" value="Aldolase class I"/>
    <property type="match status" value="1"/>
</dbReference>
<comment type="subcellular location">
    <subcellularLocation>
        <location evidence="9">Cytoplasm</location>
    </subcellularLocation>
</comment>
<dbReference type="GO" id="GO:0005737">
    <property type="term" value="C:cytoplasm"/>
    <property type="evidence" value="ECO:0007669"/>
    <property type="project" value="UniProtKB-SubCell"/>
</dbReference>
<keyword evidence="12" id="KW-1185">Reference proteome</keyword>
<evidence type="ECO:0000259" key="10">
    <source>
        <dbReference type="PROSITE" id="PS51918"/>
    </source>
</evidence>
<comment type="catalytic activity">
    <reaction evidence="8 9">
        <text>[[Fe-S] cluster scaffold protein carrying a second [4Fe-4S](2+) cluster] + N(6)-octanoyl-L-lysyl-[protein] + 2 oxidized [2Fe-2S]-[ferredoxin] + 2 S-adenosyl-L-methionine + 4 H(+) = [[Fe-S] cluster scaffold protein] + N(6)-[(R)-dihydrolipoyl]-L-lysyl-[protein] + 4 Fe(3+) + 2 hydrogen sulfide + 2 5'-deoxyadenosine + 2 L-methionine + 2 reduced [2Fe-2S]-[ferredoxin]</text>
        <dbReference type="Rhea" id="RHEA:16585"/>
        <dbReference type="Rhea" id="RHEA-COMP:9928"/>
        <dbReference type="Rhea" id="RHEA-COMP:10000"/>
        <dbReference type="Rhea" id="RHEA-COMP:10001"/>
        <dbReference type="Rhea" id="RHEA-COMP:10475"/>
        <dbReference type="Rhea" id="RHEA-COMP:14568"/>
        <dbReference type="Rhea" id="RHEA-COMP:14569"/>
        <dbReference type="ChEBI" id="CHEBI:15378"/>
        <dbReference type="ChEBI" id="CHEBI:17319"/>
        <dbReference type="ChEBI" id="CHEBI:29034"/>
        <dbReference type="ChEBI" id="CHEBI:29919"/>
        <dbReference type="ChEBI" id="CHEBI:33722"/>
        <dbReference type="ChEBI" id="CHEBI:33737"/>
        <dbReference type="ChEBI" id="CHEBI:33738"/>
        <dbReference type="ChEBI" id="CHEBI:57844"/>
        <dbReference type="ChEBI" id="CHEBI:59789"/>
        <dbReference type="ChEBI" id="CHEBI:78809"/>
        <dbReference type="ChEBI" id="CHEBI:83100"/>
        <dbReference type="EC" id="2.8.1.8"/>
    </reaction>
</comment>